<protein>
    <submittedName>
        <fullName evidence="2">Divalent-cation tolerance protein CutA</fullName>
    </submittedName>
</protein>
<dbReference type="GO" id="GO:0010038">
    <property type="term" value="P:response to metal ion"/>
    <property type="evidence" value="ECO:0007669"/>
    <property type="project" value="InterPro"/>
</dbReference>
<dbReference type="GO" id="GO:0005507">
    <property type="term" value="F:copper ion binding"/>
    <property type="evidence" value="ECO:0007669"/>
    <property type="project" value="TreeGrafter"/>
</dbReference>
<accession>A0A7J3M380</accession>
<gene>
    <name evidence="2" type="ORF">ENT52_06365</name>
</gene>
<dbReference type="AlphaFoldDB" id="A0A7J3M380"/>
<dbReference type="Pfam" id="PF03091">
    <property type="entry name" value="CutA1"/>
    <property type="match status" value="1"/>
</dbReference>
<reference evidence="2" key="1">
    <citation type="journal article" date="2020" name="mSystems">
        <title>Genome- and Community-Level Interaction Insights into Carbon Utilization and Element Cycling Functions of Hydrothermarchaeota in Hydrothermal Sediment.</title>
        <authorList>
            <person name="Zhou Z."/>
            <person name="Liu Y."/>
            <person name="Xu W."/>
            <person name="Pan J."/>
            <person name="Luo Z.H."/>
            <person name="Li M."/>
        </authorList>
    </citation>
    <scope>NUCLEOTIDE SEQUENCE [LARGE SCALE GENOMIC DNA]</scope>
    <source>
        <strain evidence="2">SpSt-587</strain>
    </source>
</reference>
<dbReference type="EMBL" id="DSYZ01000122">
    <property type="protein sequence ID" value="HGT83333.1"/>
    <property type="molecule type" value="Genomic_DNA"/>
</dbReference>
<evidence type="ECO:0000313" key="2">
    <source>
        <dbReference type="EMBL" id="HGT83333.1"/>
    </source>
</evidence>
<comment type="caution">
    <text evidence="2">The sequence shown here is derived from an EMBL/GenBank/DDBJ whole genome shotgun (WGS) entry which is preliminary data.</text>
</comment>
<dbReference type="PANTHER" id="PTHR23419">
    <property type="entry name" value="DIVALENT CATION TOLERANCE CUTA-RELATED"/>
    <property type="match status" value="1"/>
</dbReference>
<comment type="similarity">
    <text evidence="1">Belongs to the CutA family.</text>
</comment>
<organism evidence="2">
    <name type="scientific">Archaeoglobus fulgidus</name>
    <dbReference type="NCBI Taxonomy" id="2234"/>
    <lineage>
        <taxon>Archaea</taxon>
        <taxon>Methanobacteriati</taxon>
        <taxon>Methanobacteriota</taxon>
        <taxon>Archaeoglobi</taxon>
        <taxon>Archaeoglobales</taxon>
        <taxon>Archaeoglobaceae</taxon>
        <taxon>Archaeoglobus</taxon>
    </lineage>
</organism>
<evidence type="ECO:0000256" key="1">
    <source>
        <dbReference type="ARBA" id="ARBA00010169"/>
    </source>
</evidence>
<dbReference type="InterPro" id="IPR004323">
    <property type="entry name" value="Ion_tolerance_CutA"/>
</dbReference>
<sequence length="102" mass="12001">MYAFVYITASSREEAEKIAKALLEKRLAACVNIFPIKSFFWWQNEIQSAEEFGMIVKTKFEKFSELRDFVKSIHSYTVPCICAFSVERGLREFLDWIDKTVE</sequence>
<dbReference type="InterPro" id="IPR015867">
    <property type="entry name" value="N-reg_PII/ATP_PRibTrfase_C"/>
</dbReference>
<dbReference type="InterPro" id="IPR011322">
    <property type="entry name" value="N-reg_PII-like_a/b"/>
</dbReference>
<name>A0A7J3M380_ARCFL</name>
<proteinExistence type="inferred from homology"/>
<dbReference type="Gene3D" id="3.30.70.120">
    <property type="match status" value="1"/>
</dbReference>
<dbReference type="PANTHER" id="PTHR23419:SF8">
    <property type="entry name" value="FI09726P"/>
    <property type="match status" value="1"/>
</dbReference>
<dbReference type="SUPFAM" id="SSF54913">
    <property type="entry name" value="GlnB-like"/>
    <property type="match status" value="1"/>
</dbReference>